<dbReference type="InterPro" id="IPR050707">
    <property type="entry name" value="HTH_MetabolicPath_Reg"/>
</dbReference>
<name>A4Y176_ECTM1</name>
<dbReference type="AlphaFoldDB" id="A4Y176"/>
<dbReference type="GO" id="GO:0003700">
    <property type="term" value="F:DNA-binding transcription factor activity"/>
    <property type="evidence" value="ECO:0007669"/>
    <property type="project" value="TreeGrafter"/>
</dbReference>
<feature type="domain" description="HTH iclR-type" evidence="6">
    <location>
        <begin position="9"/>
        <end position="70"/>
    </location>
</feature>
<evidence type="ECO:0000259" key="6">
    <source>
        <dbReference type="PROSITE" id="PS51077"/>
    </source>
</evidence>
<evidence type="ECO:0000256" key="4">
    <source>
        <dbReference type="ARBA" id="ARBA00040379"/>
    </source>
</evidence>
<dbReference type="InterPro" id="IPR005471">
    <property type="entry name" value="Tscrpt_reg_IclR_N"/>
</dbReference>
<dbReference type="SUPFAM" id="SSF55781">
    <property type="entry name" value="GAF domain-like"/>
    <property type="match status" value="1"/>
</dbReference>
<dbReference type="PATRIC" id="fig|399739.8.peg.4660"/>
<dbReference type="GO" id="GO:0003677">
    <property type="term" value="F:DNA binding"/>
    <property type="evidence" value="ECO:0007669"/>
    <property type="project" value="UniProtKB-KW"/>
</dbReference>
<dbReference type="STRING" id="399739.Pmen_4595"/>
<dbReference type="KEGG" id="pmy:Pmen_4595"/>
<dbReference type="Gene3D" id="1.10.10.10">
    <property type="entry name" value="Winged helix-like DNA-binding domain superfamily/Winged helix DNA-binding domain"/>
    <property type="match status" value="1"/>
</dbReference>
<keyword evidence="3" id="KW-0804">Transcription</keyword>
<dbReference type="eggNOG" id="COG1414">
    <property type="taxonomic scope" value="Bacteria"/>
</dbReference>
<dbReference type="PANTHER" id="PTHR30136">
    <property type="entry name" value="HELIX-TURN-HELIX TRANSCRIPTIONAL REGULATOR, ICLR FAMILY"/>
    <property type="match status" value="1"/>
</dbReference>
<dbReference type="HOGENOM" id="CLU_062618_6_2_6"/>
<dbReference type="OrthoDB" id="9807558at2"/>
<dbReference type="SUPFAM" id="SSF46785">
    <property type="entry name" value="Winged helix' DNA-binding domain"/>
    <property type="match status" value="1"/>
</dbReference>
<feature type="domain" description="IclR-ED" evidence="7">
    <location>
        <begin position="71"/>
        <end position="254"/>
    </location>
</feature>
<dbReference type="Pfam" id="PF01614">
    <property type="entry name" value="IclR_C"/>
    <property type="match status" value="1"/>
</dbReference>
<protein>
    <recommendedName>
        <fullName evidence="4">HTH-type transcriptional repressor AllR</fullName>
    </recommendedName>
    <alternativeName>
        <fullName evidence="5">Negative regulator of allantoin and glyoxylate utilization operons</fullName>
    </alternativeName>
</protein>
<keyword evidence="1" id="KW-0805">Transcription regulation</keyword>
<dbReference type="PANTHER" id="PTHR30136:SF24">
    <property type="entry name" value="HTH-TYPE TRANSCRIPTIONAL REPRESSOR ALLR"/>
    <property type="match status" value="1"/>
</dbReference>
<dbReference type="Pfam" id="PF09339">
    <property type="entry name" value="HTH_IclR"/>
    <property type="match status" value="1"/>
</dbReference>
<organism evidence="8">
    <name type="scientific">Ectopseudomonas mendocina (strain ymp)</name>
    <name type="common">Pseudomonas mendocina</name>
    <dbReference type="NCBI Taxonomy" id="399739"/>
    <lineage>
        <taxon>Bacteria</taxon>
        <taxon>Pseudomonadati</taxon>
        <taxon>Pseudomonadota</taxon>
        <taxon>Gammaproteobacteria</taxon>
        <taxon>Pseudomonadales</taxon>
        <taxon>Pseudomonadaceae</taxon>
        <taxon>Ectopseudomonas</taxon>
    </lineage>
</organism>
<dbReference type="Gene3D" id="3.30.450.40">
    <property type="match status" value="1"/>
</dbReference>
<dbReference type="InterPro" id="IPR014757">
    <property type="entry name" value="Tscrpt_reg_IclR_C"/>
</dbReference>
<dbReference type="InterPro" id="IPR011991">
    <property type="entry name" value="ArsR-like_HTH"/>
</dbReference>
<dbReference type="CDD" id="cd00090">
    <property type="entry name" value="HTH_ARSR"/>
    <property type="match status" value="1"/>
</dbReference>
<evidence type="ECO:0000313" key="8">
    <source>
        <dbReference type="EMBL" id="ABP87342.1"/>
    </source>
</evidence>
<evidence type="ECO:0000256" key="5">
    <source>
        <dbReference type="ARBA" id="ARBA00042627"/>
    </source>
</evidence>
<dbReference type="PROSITE" id="PS51077">
    <property type="entry name" value="HTH_ICLR"/>
    <property type="match status" value="1"/>
</dbReference>
<dbReference type="InterPro" id="IPR029016">
    <property type="entry name" value="GAF-like_dom_sf"/>
</dbReference>
<evidence type="ECO:0000256" key="3">
    <source>
        <dbReference type="ARBA" id="ARBA00023163"/>
    </source>
</evidence>
<evidence type="ECO:0000256" key="1">
    <source>
        <dbReference type="ARBA" id="ARBA00023015"/>
    </source>
</evidence>
<dbReference type="InterPro" id="IPR036388">
    <property type="entry name" value="WH-like_DNA-bd_sf"/>
</dbReference>
<accession>A4Y176</accession>
<reference evidence="8" key="1">
    <citation type="submission" date="2007-04" db="EMBL/GenBank/DDBJ databases">
        <title>Complete sequence of Pseudomonas mendocina ymp.</title>
        <authorList>
            <consortium name="US DOE Joint Genome Institute"/>
            <person name="Copeland A."/>
            <person name="Lucas S."/>
            <person name="Lapidus A."/>
            <person name="Barry K."/>
            <person name="Glavina del Rio T."/>
            <person name="Dalin E."/>
            <person name="Tice H."/>
            <person name="Pitluck S."/>
            <person name="Kiss H."/>
            <person name="Brettin T."/>
            <person name="Detter J.C."/>
            <person name="Bruce D."/>
            <person name="Han C."/>
            <person name="Schmutz J."/>
            <person name="Larimer F."/>
            <person name="Land M."/>
            <person name="Hauser L."/>
            <person name="Kyrpides N."/>
            <person name="Mikhailova N."/>
            <person name="Hersman L."/>
            <person name="Dubois J."/>
            <person name="Maurice P."/>
            <person name="Richardson P."/>
        </authorList>
    </citation>
    <scope>NUCLEOTIDE SEQUENCE [LARGE SCALE GENOMIC DNA]</scope>
    <source>
        <strain evidence="8">Ymp</strain>
    </source>
</reference>
<dbReference type="GO" id="GO:0045892">
    <property type="term" value="P:negative regulation of DNA-templated transcription"/>
    <property type="evidence" value="ECO:0007669"/>
    <property type="project" value="TreeGrafter"/>
</dbReference>
<dbReference type="SMART" id="SM00346">
    <property type="entry name" value="HTH_ICLR"/>
    <property type="match status" value="1"/>
</dbReference>
<dbReference type="InterPro" id="IPR036390">
    <property type="entry name" value="WH_DNA-bd_sf"/>
</dbReference>
<keyword evidence="2" id="KW-0238">DNA-binding</keyword>
<proteinExistence type="predicted"/>
<sequence>MAESKNEKGSSITRVLEILEMLSKAERPMAPADIAHYLGIPKPSIHRLLQQLEADSFLQVDLRGLWGPGTKLHGLAWSVLRNQRFRNERLAVLRALAEKIGETCGLSIPQGLDMVYADRAQANWPLQIYLPEGSQVPIWCTASGKLYLSSFPRPQRDRILSKLPLTRMTRNTLCDPDKLKAELDLTAERGMGVDNEEFIDGMVACSVPVLDQQGVMLACLFVHAPMLRVSIEQLIAFRPLLNDAASELAALSSVTDA</sequence>
<gene>
    <name evidence="8" type="ordered locus">Pmen_4595</name>
</gene>
<dbReference type="EMBL" id="CP000680">
    <property type="protein sequence ID" value="ABP87342.1"/>
    <property type="molecule type" value="Genomic_DNA"/>
</dbReference>
<dbReference type="PROSITE" id="PS51078">
    <property type="entry name" value="ICLR_ED"/>
    <property type="match status" value="1"/>
</dbReference>
<evidence type="ECO:0000259" key="7">
    <source>
        <dbReference type="PROSITE" id="PS51078"/>
    </source>
</evidence>
<evidence type="ECO:0000256" key="2">
    <source>
        <dbReference type="ARBA" id="ARBA00023125"/>
    </source>
</evidence>